<dbReference type="Pfam" id="PF19054">
    <property type="entry name" value="DUF5753"/>
    <property type="match status" value="1"/>
</dbReference>
<comment type="caution">
    <text evidence="2">The sequence shown here is derived from an EMBL/GenBank/DDBJ whole genome shotgun (WGS) entry which is preliminary data.</text>
</comment>
<dbReference type="EMBL" id="BAAABX010000023">
    <property type="protein sequence ID" value="GAA0400212.1"/>
    <property type="molecule type" value="Genomic_DNA"/>
</dbReference>
<reference evidence="3" key="1">
    <citation type="journal article" date="2019" name="Int. J. Syst. Evol. Microbiol.">
        <title>The Global Catalogue of Microorganisms (GCM) 10K type strain sequencing project: providing services to taxonomists for standard genome sequencing and annotation.</title>
        <authorList>
            <consortium name="The Broad Institute Genomics Platform"/>
            <consortium name="The Broad Institute Genome Sequencing Center for Infectious Disease"/>
            <person name="Wu L."/>
            <person name="Ma J."/>
        </authorList>
    </citation>
    <scope>NUCLEOTIDE SEQUENCE [LARGE SCALE GENOMIC DNA]</scope>
    <source>
        <strain evidence="3">JCM 4788</strain>
    </source>
</reference>
<evidence type="ECO:0000259" key="1">
    <source>
        <dbReference type="PROSITE" id="PS50943"/>
    </source>
</evidence>
<evidence type="ECO:0000313" key="2">
    <source>
        <dbReference type="EMBL" id="GAA0400212.1"/>
    </source>
</evidence>
<dbReference type="Proteomes" id="UP001500879">
    <property type="component" value="Unassembled WGS sequence"/>
</dbReference>
<evidence type="ECO:0000313" key="3">
    <source>
        <dbReference type="Proteomes" id="UP001500879"/>
    </source>
</evidence>
<dbReference type="PROSITE" id="PS50943">
    <property type="entry name" value="HTH_CROC1"/>
    <property type="match status" value="1"/>
</dbReference>
<dbReference type="InterPro" id="IPR001387">
    <property type="entry name" value="Cro/C1-type_HTH"/>
</dbReference>
<sequence length="302" mass="34427">MNGQAWGPCVSTVRHHAAMAQSDMPTMRSRRLGNELRRLRLANDLKVAEVAEILECGQPKISQIENGKRGIRQIDLTLLLDRYGVEDDQYRVGLKQLARDIHKVDWWSYQGPLLRDTLRDYLTLEADAELMRSYEPALVPGLLQTESYMRQLFTASVPKERVEALVETRLKRKELLENHPDFRLRAIIDESALIRIAGPTALVQEQLLHLHEASQLPTVTLQVLPLRAKFAYSQLQPFNLFRFRGEPSIDVAWLEYLTGGTLLEQRSDVQAYAEVWDELTAAALSPSESRRLIKGLTKESAS</sequence>
<dbReference type="CDD" id="cd00093">
    <property type="entry name" value="HTH_XRE"/>
    <property type="match status" value="1"/>
</dbReference>
<dbReference type="SUPFAM" id="SSF47413">
    <property type="entry name" value="lambda repressor-like DNA-binding domains"/>
    <property type="match status" value="1"/>
</dbReference>
<keyword evidence="3" id="KW-1185">Reference proteome</keyword>
<name>A0ABP3IF92_9ACTN</name>
<dbReference type="InterPro" id="IPR043917">
    <property type="entry name" value="DUF5753"/>
</dbReference>
<organism evidence="2 3">
    <name type="scientific">Streptomyces luteireticuli</name>
    <dbReference type="NCBI Taxonomy" id="173858"/>
    <lineage>
        <taxon>Bacteria</taxon>
        <taxon>Bacillati</taxon>
        <taxon>Actinomycetota</taxon>
        <taxon>Actinomycetes</taxon>
        <taxon>Kitasatosporales</taxon>
        <taxon>Streptomycetaceae</taxon>
        <taxon>Streptomyces</taxon>
    </lineage>
</organism>
<feature type="domain" description="HTH cro/C1-type" evidence="1">
    <location>
        <begin position="36"/>
        <end position="90"/>
    </location>
</feature>
<accession>A0ABP3IF92</accession>
<dbReference type="Pfam" id="PF13560">
    <property type="entry name" value="HTH_31"/>
    <property type="match status" value="1"/>
</dbReference>
<dbReference type="SMART" id="SM00530">
    <property type="entry name" value="HTH_XRE"/>
    <property type="match status" value="1"/>
</dbReference>
<protein>
    <submittedName>
        <fullName evidence="2">Helix-turn-helix transcriptional regulator</fullName>
    </submittedName>
</protein>
<proteinExistence type="predicted"/>
<dbReference type="InterPro" id="IPR010982">
    <property type="entry name" value="Lambda_DNA-bd_dom_sf"/>
</dbReference>
<dbReference type="Gene3D" id="1.10.260.40">
    <property type="entry name" value="lambda repressor-like DNA-binding domains"/>
    <property type="match status" value="1"/>
</dbReference>
<gene>
    <name evidence="2" type="ORF">GCM10010357_21570</name>
</gene>